<dbReference type="EMBL" id="MGHY01000007">
    <property type="protein sequence ID" value="OGM79765.1"/>
    <property type="molecule type" value="Genomic_DNA"/>
</dbReference>
<dbReference type="STRING" id="1802538.A2382_04160"/>
<evidence type="ECO:0000313" key="6">
    <source>
        <dbReference type="Proteomes" id="UP000178999"/>
    </source>
</evidence>
<accession>A0A1F8CW44</accession>
<dbReference type="InterPro" id="IPR051157">
    <property type="entry name" value="PDH/Transketolase"/>
</dbReference>
<dbReference type="Pfam" id="PF02780">
    <property type="entry name" value="Transketolase_C"/>
    <property type="match status" value="1"/>
</dbReference>
<gene>
    <name evidence="5" type="ORF">A2382_04160</name>
</gene>
<evidence type="ECO:0000313" key="5">
    <source>
        <dbReference type="EMBL" id="OGM79765.1"/>
    </source>
</evidence>
<dbReference type="Gene3D" id="3.40.50.970">
    <property type="match status" value="1"/>
</dbReference>
<reference evidence="5 6" key="1">
    <citation type="journal article" date="2016" name="Nat. Commun.">
        <title>Thousands of microbial genomes shed light on interconnected biogeochemical processes in an aquifer system.</title>
        <authorList>
            <person name="Anantharaman K."/>
            <person name="Brown C.T."/>
            <person name="Hug L.A."/>
            <person name="Sharon I."/>
            <person name="Castelle C.J."/>
            <person name="Probst A.J."/>
            <person name="Thomas B.C."/>
            <person name="Singh A."/>
            <person name="Wilkins M.J."/>
            <person name="Karaoz U."/>
            <person name="Brodie E.L."/>
            <person name="Williams K.H."/>
            <person name="Hubbard S.S."/>
            <person name="Banfield J.F."/>
        </authorList>
    </citation>
    <scope>NUCLEOTIDE SEQUENCE [LARGE SCALE GENOMIC DNA]</scope>
</reference>
<keyword evidence="3" id="KW-0786">Thiamine pyrophosphate</keyword>
<dbReference type="Pfam" id="PF02779">
    <property type="entry name" value="Transket_pyr"/>
    <property type="match status" value="1"/>
</dbReference>
<evidence type="ECO:0000256" key="2">
    <source>
        <dbReference type="ARBA" id="ARBA00007131"/>
    </source>
</evidence>
<dbReference type="PANTHER" id="PTHR43825">
    <property type="entry name" value="PYRUVATE DEHYDROGENASE E1 COMPONENT"/>
    <property type="match status" value="1"/>
</dbReference>
<dbReference type="InterPro" id="IPR005475">
    <property type="entry name" value="Transketolase-like_Pyr-bd"/>
</dbReference>
<dbReference type="InterPro" id="IPR029061">
    <property type="entry name" value="THDP-binding"/>
</dbReference>
<evidence type="ECO:0000256" key="3">
    <source>
        <dbReference type="ARBA" id="ARBA00023052"/>
    </source>
</evidence>
<dbReference type="PANTHER" id="PTHR43825:SF1">
    <property type="entry name" value="TRANSKETOLASE-LIKE PYRIMIDINE-BINDING DOMAIN-CONTAINING PROTEIN"/>
    <property type="match status" value="1"/>
</dbReference>
<dbReference type="Proteomes" id="UP000178999">
    <property type="component" value="Unassembled WGS sequence"/>
</dbReference>
<name>A0A1F8CW44_9BACT</name>
<protein>
    <submittedName>
        <fullName evidence="5">Transketolase</fullName>
    </submittedName>
</protein>
<dbReference type="AlphaFoldDB" id="A0A1F8CW44"/>
<evidence type="ECO:0000256" key="1">
    <source>
        <dbReference type="ARBA" id="ARBA00001964"/>
    </source>
</evidence>
<feature type="domain" description="Transketolase-like pyrimidine-binding" evidence="4">
    <location>
        <begin position="20"/>
        <end position="185"/>
    </location>
</feature>
<dbReference type="Gene3D" id="3.40.50.920">
    <property type="match status" value="1"/>
</dbReference>
<organism evidence="5 6">
    <name type="scientific">Candidatus Woesebacteria bacterium RIFOXYB1_FULL_38_16</name>
    <dbReference type="NCBI Taxonomy" id="1802538"/>
    <lineage>
        <taxon>Bacteria</taxon>
        <taxon>Candidatus Woeseibacteriota</taxon>
    </lineage>
</organism>
<dbReference type="SUPFAM" id="SSF52518">
    <property type="entry name" value="Thiamin diphosphate-binding fold (THDP-binding)"/>
    <property type="match status" value="1"/>
</dbReference>
<dbReference type="SMART" id="SM00861">
    <property type="entry name" value="Transket_pyr"/>
    <property type="match status" value="1"/>
</dbReference>
<comment type="similarity">
    <text evidence="2">Belongs to the transketolase family.</text>
</comment>
<sequence>MLNQKQFLSPHIFTKSLETLSNRDGYGQGLVLAGEHDPNIVVLAADLSDSTKASLFKEKFPTRFIEVGVAEQALATIGSGMASYGKIPFLNSYAIFSPGRNWEQIRTTICLNNVPVKIIGSHAGITVGPDGGSSQALEDIALMRTLPNMIVVVPADSQEAQKATQEIAKNQKPTYLRLTRMATPVFTTPKTPFTIGKAEVLWESRDPKVAIIGCGHLVYEALKAAKSLSESRIGSIVINNHTIKPLDEQTIIRAAKTTGCIVTIEDHQVNGGLGSVVAETLAKNFPTPIEMIGIEDKFGESGDPKELLEKYKLTAKYIIQTAKKVIKRKNNW</sequence>
<dbReference type="SUPFAM" id="SSF52922">
    <property type="entry name" value="TK C-terminal domain-like"/>
    <property type="match status" value="1"/>
</dbReference>
<comment type="cofactor">
    <cofactor evidence="1">
        <name>thiamine diphosphate</name>
        <dbReference type="ChEBI" id="CHEBI:58937"/>
    </cofactor>
</comment>
<dbReference type="InterPro" id="IPR033248">
    <property type="entry name" value="Transketolase_C"/>
</dbReference>
<comment type="caution">
    <text evidence="5">The sequence shown here is derived from an EMBL/GenBank/DDBJ whole genome shotgun (WGS) entry which is preliminary data.</text>
</comment>
<dbReference type="FunFam" id="3.40.50.970:FF:000129">
    <property type="entry name" value="Transketolase"/>
    <property type="match status" value="1"/>
</dbReference>
<evidence type="ECO:0000259" key="4">
    <source>
        <dbReference type="SMART" id="SM00861"/>
    </source>
</evidence>
<proteinExistence type="inferred from homology"/>
<dbReference type="InterPro" id="IPR009014">
    <property type="entry name" value="Transketo_C/PFOR_II"/>
</dbReference>
<dbReference type="CDD" id="cd07033">
    <property type="entry name" value="TPP_PYR_DXS_TK_like"/>
    <property type="match status" value="1"/>
</dbReference>